<feature type="region of interest" description="Disordered" evidence="1">
    <location>
        <begin position="1"/>
        <end position="38"/>
    </location>
</feature>
<feature type="compositionally biased region" description="Basic and acidic residues" evidence="1">
    <location>
        <begin position="7"/>
        <end position="24"/>
    </location>
</feature>
<evidence type="ECO:0000313" key="3">
    <source>
        <dbReference type="Proteomes" id="UP001153269"/>
    </source>
</evidence>
<dbReference type="Proteomes" id="UP001153269">
    <property type="component" value="Unassembled WGS sequence"/>
</dbReference>
<dbReference type="EMBL" id="CADEAL010002223">
    <property type="protein sequence ID" value="CAB1438908.1"/>
    <property type="molecule type" value="Genomic_DNA"/>
</dbReference>
<dbReference type="AlphaFoldDB" id="A0A9N7UVC2"/>
<keyword evidence="3" id="KW-1185">Reference proteome</keyword>
<sequence length="140" mass="15198">MAPSRLHVHEAPLGESAAERESRHCSPARGSRRAPSPWWHQGGWQHHVKHSDVSSLHPFWLCTLQNGLKRSQAEGSREDLQHGGERHCNTAVCTTVPTSSPTPGAPVLPAAERRVVTCDGGESLWTDRSTAQSAGVTGRK</sequence>
<gene>
    <name evidence="2" type="ORF">PLEPLA_LOCUS26768</name>
</gene>
<comment type="caution">
    <text evidence="2">The sequence shown here is derived from an EMBL/GenBank/DDBJ whole genome shotgun (WGS) entry which is preliminary data.</text>
</comment>
<name>A0A9N7UVC2_PLEPL</name>
<protein>
    <submittedName>
        <fullName evidence="2">Uncharacterized protein</fullName>
    </submittedName>
</protein>
<reference evidence="2" key="1">
    <citation type="submission" date="2020-03" db="EMBL/GenBank/DDBJ databases">
        <authorList>
            <person name="Weist P."/>
        </authorList>
    </citation>
    <scope>NUCLEOTIDE SEQUENCE</scope>
</reference>
<organism evidence="2 3">
    <name type="scientific">Pleuronectes platessa</name>
    <name type="common">European plaice</name>
    <dbReference type="NCBI Taxonomy" id="8262"/>
    <lineage>
        <taxon>Eukaryota</taxon>
        <taxon>Metazoa</taxon>
        <taxon>Chordata</taxon>
        <taxon>Craniata</taxon>
        <taxon>Vertebrata</taxon>
        <taxon>Euteleostomi</taxon>
        <taxon>Actinopterygii</taxon>
        <taxon>Neopterygii</taxon>
        <taxon>Teleostei</taxon>
        <taxon>Neoteleostei</taxon>
        <taxon>Acanthomorphata</taxon>
        <taxon>Carangaria</taxon>
        <taxon>Pleuronectiformes</taxon>
        <taxon>Pleuronectoidei</taxon>
        <taxon>Pleuronectidae</taxon>
        <taxon>Pleuronectes</taxon>
    </lineage>
</organism>
<evidence type="ECO:0000256" key="1">
    <source>
        <dbReference type="SAM" id="MobiDB-lite"/>
    </source>
</evidence>
<evidence type="ECO:0000313" key="2">
    <source>
        <dbReference type="EMBL" id="CAB1438908.1"/>
    </source>
</evidence>
<accession>A0A9N7UVC2</accession>
<proteinExistence type="predicted"/>